<dbReference type="AlphaFoldDB" id="A0A8J3Z6D1"/>
<keyword evidence="1" id="KW-1133">Transmembrane helix</keyword>
<evidence type="ECO:0000313" key="2">
    <source>
        <dbReference type="EMBL" id="GIJ57232.1"/>
    </source>
</evidence>
<protein>
    <submittedName>
        <fullName evidence="2">Uncharacterized protein</fullName>
    </submittedName>
</protein>
<evidence type="ECO:0000256" key="1">
    <source>
        <dbReference type="SAM" id="Phobius"/>
    </source>
</evidence>
<evidence type="ECO:0000313" key="3">
    <source>
        <dbReference type="Proteomes" id="UP000612585"/>
    </source>
</evidence>
<keyword evidence="1" id="KW-0812">Transmembrane</keyword>
<sequence length="143" mass="15795">MQLMVKVITWCVAILVSLMVASVVFVEGWELPPRYECGGGDACVAGNRYDIDWEIVNWELKPTRIACFEPNPGRNSVIVGPGDVCVSASGEREVRATYEEMRASIQRRRVASLAIVAAVLAVTPAIAVFIAARRARRRPVRDH</sequence>
<dbReference type="EMBL" id="BOPG01000030">
    <property type="protein sequence ID" value="GIJ57232.1"/>
    <property type="molecule type" value="Genomic_DNA"/>
</dbReference>
<feature type="transmembrane region" description="Helical" evidence="1">
    <location>
        <begin position="7"/>
        <end position="26"/>
    </location>
</feature>
<gene>
    <name evidence="2" type="ORF">Vau01_047480</name>
</gene>
<keyword evidence="3" id="KW-1185">Reference proteome</keyword>
<proteinExistence type="predicted"/>
<feature type="transmembrane region" description="Helical" evidence="1">
    <location>
        <begin position="110"/>
        <end position="132"/>
    </location>
</feature>
<dbReference type="Proteomes" id="UP000612585">
    <property type="component" value="Unassembled WGS sequence"/>
</dbReference>
<keyword evidence="1" id="KW-0472">Membrane</keyword>
<reference evidence="2" key="1">
    <citation type="submission" date="2021-01" db="EMBL/GenBank/DDBJ databases">
        <title>Whole genome shotgun sequence of Virgisporangium aurantiacum NBRC 16421.</title>
        <authorList>
            <person name="Komaki H."/>
            <person name="Tamura T."/>
        </authorList>
    </citation>
    <scope>NUCLEOTIDE SEQUENCE</scope>
    <source>
        <strain evidence="2">NBRC 16421</strain>
    </source>
</reference>
<accession>A0A8J3Z6D1</accession>
<organism evidence="2 3">
    <name type="scientific">Virgisporangium aurantiacum</name>
    <dbReference type="NCBI Taxonomy" id="175570"/>
    <lineage>
        <taxon>Bacteria</taxon>
        <taxon>Bacillati</taxon>
        <taxon>Actinomycetota</taxon>
        <taxon>Actinomycetes</taxon>
        <taxon>Micromonosporales</taxon>
        <taxon>Micromonosporaceae</taxon>
        <taxon>Virgisporangium</taxon>
    </lineage>
</organism>
<comment type="caution">
    <text evidence="2">The sequence shown here is derived from an EMBL/GenBank/DDBJ whole genome shotgun (WGS) entry which is preliminary data.</text>
</comment>
<name>A0A8J3Z6D1_9ACTN</name>